<gene>
    <name evidence="3" type="ORF">F4553_001550</name>
</gene>
<evidence type="ECO:0000313" key="3">
    <source>
        <dbReference type="EMBL" id="MBB5868171.1"/>
    </source>
</evidence>
<keyword evidence="1" id="KW-1133">Transmembrane helix</keyword>
<feature type="transmembrane region" description="Helical" evidence="1">
    <location>
        <begin position="99"/>
        <end position="121"/>
    </location>
</feature>
<name>A0A841BMU8_9ACTN</name>
<sequence>MIVLVGLAVGLLAGGTLPQSAAQAAPAGSADDSGFSITFVVRACDSYAAILANKARNNIQESLRDLAALAAGDNSAVAITNDYTPPGPGPLPATGTPGWLRPAIGTGIGAVVLCGLLLLVLRRFRVRPQPIDELG</sequence>
<feature type="chain" id="PRO_5038722510" description="LPXTG cell wall anchor domain-containing protein" evidence="2">
    <location>
        <begin position="22"/>
        <end position="135"/>
    </location>
</feature>
<evidence type="ECO:0000256" key="2">
    <source>
        <dbReference type="SAM" id="SignalP"/>
    </source>
</evidence>
<comment type="caution">
    <text evidence="3">The sequence shown here is derived from an EMBL/GenBank/DDBJ whole genome shotgun (WGS) entry which is preliminary data.</text>
</comment>
<reference evidence="3 4" key="1">
    <citation type="submission" date="2020-08" db="EMBL/GenBank/DDBJ databases">
        <title>Sequencing the genomes of 1000 actinobacteria strains.</title>
        <authorList>
            <person name="Klenk H.-P."/>
        </authorList>
    </citation>
    <scope>NUCLEOTIDE SEQUENCE [LARGE SCALE GENOMIC DNA]</scope>
    <source>
        <strain evidence="3 4">DSM 45362</strain>
    </source>
</reference>
<evidence type="ECO:0000256" key="1">
    <source>
        <dbReference type="SAM" id="Phobius"/>
    </source>
</evidence>
<keyword evidence="4" id="KW-1185">Reference proteome</keyword>
<proteinExistence type="predicted"/>
<dbReference type="RefSeq" id="WP_184833905.1">
    <property type="nucleotide sequence ID" value="NZ_JACHMN010000002.1"/>
</dbReference>
<organism evidence="3 4">
    <name type="scientific">Allocatelliglobosispora scoriae</name>
    <dbReference type="NCBI Taxonomy" id="643052"/>
    <lineage>
        <taxon>Bacteria</taxon>
        <taxon>Bacillati</taxon>
        <taxon>Actinomycetota</taxon>
        <taxon>Actinomycetes</taxon>
        <taxon>Micromonosporales</taxon>
        <taxon>Micromonosporaceae</taxon>
        <taxon>Allocatelliglobosispora</taxon>
    </lineage>
</organism>
<protein>
    <recommendedName>
        <fullName evidence="5">LPXTG cell wall anchor domain-containing protein</fullName>
    </recommendedName>
</protein>
<evidence type="ECO:0008006" key="5">
    <source>
        <dbReference type="Google" id="ProtNLM"/>
    </source>
</evidence>
<evidence type="ECO:0000313" key="4">
    <source>
        <dbReference type="Proteomes" id="UP000587527"/>
    </source>
</evidence>
<dbReference type="AlphaFoldDB" id="A0A841BMU8"/>
<dbReference type="EMBL" id="JACHMN010000002">
    <property type="protein sequence ID" value="MBB5868171.1"/>
    <property type="molecule type" value="Genomic_DNA"/>
</dbReference>
<accession>A0A841BMU8</accession>
<feature type="signal peptide" evidence="2">
    <location>
        <begin position="1"/>
        <end position="21"/>
    </location>
</feature>
<keyword evidence="1" id="KW-0812">Transmembrane</keyword>
<dbReference type="Proteomes" id="UP000587527">
    <property type="component" value="Unassembled WGS sequence"/>
</dbReference>
<keyword evidence="2" id="KW-0732">Signal</keyword>
<keyword evidence="1" id="KW-0472">Membrane</keyword>